<dbReference type="EMBL" id="CP028901">
    <property type="protein sequence ID" value="AWB34185.1"/>
    <property type="molecule type" value="Genomic_DNA"/>
</dbReference>
<keyword evidence="9" id="KW-1185">Reference proteome</keyword>
<feature type="transmembrane region" description="Helical" evidence="6">
    <location>
        <begin position="56"/>
        <end position="78"/>
    </location>
</feature>
<evidence type="ECO:0000256" key="6">
    <source>
        <dbReference type="SAM" id="Phobius"/>
    </source>
</evidence>
<comment type="subcellular location">
    <subcellularLocation>
        <location evidence="1">Cell membrane</location>
        <topology evidence="1">Multi-pass membrane protein</topology>
    </subcellularLocation>
</comment>
<dbReference type="InterPro" id="IPR011701">
    <property type="entry name" value="MFS"/>
</dbReference>
<feature type="transmembrane region" description="Helical" evidence="6">
    <location>
        <begin position="226"/>
        <end position="247"/>
    </location>
</feature>
<dbReference type="CDD" id="cd06174">
    <property type="entry name" value="MFS"/>
    <property type="match status" value="1"/>
</dbReference>
<dbReference type="Proteomes" id="UP000244571">
    <property type="component" value="Chromosome"/>
</dbReference>
<dbReference type="InterPro" id="IPR020846">
    <property type="entry name" value="MFS_dom"/>
</dbReference>
<feature type="transmembrane region" description="Helical" evidence="6">
    <location>
        <begin position="390"/>
        <end position="410"/>
    </location>
</feature>
<feature type="transmembrane region" description="Helical" evidence="6">
    <location>
        <begin position="145"/>
        <end position="170"/>
    </location>
</feature>
<feature type="transmembrane region" description="Helical" evidence="6">
    <location>
        <begin position="322"/>
        <end position="346"/>
    </location>
</feature>
<feature type="transmembrane region" description="Helical" evidence="6">
    <location>
        <begin position="176"/>
        <end position="195"/>
    </location>
</feature>
<sequence>MAHTEKPNQDTWRAERFTLSLFLSFVGGYFLSYALRSVNATIAPLLAEDLNLSAGALGWLSSAYFLSFASVQWHLGTWLDRYGARRTESILLTIAAVGSVILAVSDSLFTLSIGRILIGFGVASCLMAPYSYFRRCFAPEKQAQLAMWMLIGGTLGSLTATQPALLLAQAYGWREIFLVCGGLLAVSALAIAIFVPDSDRQHTQTSQSKPGDKPIKLLELLAHPTLLRIIPTTIFFSGGFVALQSLWVGPWMTDTLGLSTNQAGQVLLYFNLALLVAYLLMSIVSPRLEKKGFGLARQTLFGFYWFIICMAIILAWRSPSAWWLWLALAPGIPAVILMQTQTALMFPREVAGRVLTTFNLVMFTGAFAVQWGIGLIVDGFIWIGLIRADAIWSAFALLLLAQVLSLWFYVTRGKPLSAGS</sequence>
<feature type="transmembrane region" description="Helical" evidence="6">
    <location>
        <begin position="267"/>
        <end position="288"/>
    </location>
</feature>
<organism evidence="8 9">
    <name type="scientific">Orrella marina</name>
    <dbReference type="NCBI Taxonomy" id="2163011"/>
    <lineage>
        <taxon>Bacteria</taxon>
        <taxon>Pseudomonadati</taxon>
        <taxon>Pseudomonadota</taxon>
        <taxon>Betaproteobacteria</taxon>
        <taxon>Burkholderiales</taxon>
        <taxon>Alcaligenaceae</taxon>
        <taxon>Orrella</taxon>
    </lineage>
</organism>
<dbReference type="OrthoDB" id="5291895at2"/>
<keyword evidence="2" id="KW-1003">Cell membrane</keyword>
<dbReference type="KEGG" id="boz:DBV39_11265"/>
<evidence type="ECO:0000313" key="9">
    <source>
        <dbReference type="Proteomes" id="UP000244571"/>
    </source>
</evidence>
<dbReference type="InterPro" id="IPR036259">
    <property type="entry name" value="MFS_trans_sf"/>
</dbReference>
<keyword evidence="3 6" id="KW-0812">Transmembrane</keyword>
<feature type="transmembrane region" description="Helical" evidence="6">
    <location>
        <begin position="90"/>
        <end position="110"/>
    </location>
</feature>
<feature type="transmembrane region" description="Helical" evidence="6">
    <location>
        <begin position="300"/>
        <end position="316"/>
    </location>
</feature>
<dbReference type="GO" id="GO:0022857">
    <property type="term" value="F:transmembrane transporter activity"/>
    <property type="evidence" value="ECO:0007669"/>
    <property type="project" value="InterPro"/>
</dbReference>
<reference evidence="8 9" key="1">
    <citation type="submission" date="2018-04" db="EMBL/GenBank/DDBJ databases">
        <title>Bordetella sp. HZ20 isolated from seawater.</title>
        <authorList>
            <person name="Sun C."/>
        </authorList>
    </citation>
    <scope>NUCLEOTIDE SEQUENCE [LARGE SCALE GENOMIC DNA]</scope>
    <source>
        <strain evidence="8 9">HZ20</strain>
    </source>
</reference>
<evidence type="ECO:0000256" key="5">
    <source>
        <dbReference type="ARBA" id="ARBA00023136"/>
    </source>
</evidence>
<evidence type="ECO:0000256" key="1">
    <source>
        <dbReference type="ARBA" id="ARBA00004651"/>
    </source>
</evidence>
<accession>A0A2R4XK31</accession>
<feature type="transmembrane region" description="Helical" evidence="6">
    <location>
        <begin position="358"/>
        <end position="384"/>
    </location>
</feature>
<dbReference type="PROSITE" id="PS50850">
    <property type="entry name" value="MFS"/>
    <property type="match status" value="1"/>
</dbReference>
<dbReference type="GO" id="GO:0005886">
    <property type="term" value="C:plasma membrane"/>
    <property type="evidence" value="ECO:0007669"/>
    <property type="project" value="UniProtKB-SubCell"/>
</dbReference>
<keyword evidence="5 6" id="KW-0472">Membrane</keyword>
<dbReference type="Pfam" id="PF07690">
    <property type="entry name" value="MFS_1"/>
    <property type="match status" value="1"/>
</dbReference>
<dbReference type="Gene3D" id="1.20.1250.20">
    <property type="entry name" value="MFS general substrate transporter like domains"/>
    <property type="match status" value="1"/>
</dbReference>
<dbReference type="PANTHER" id="PTHR43124:SF3">
    <property type="entry name" value="CHLORAMPHENICOL EFFLUX PUMP RV0191"/>
    <property type="match status" value="1"/>
</dbReference>
<evidence type="ECO:0000256" key="4">
    <source>
        <dbReference type="ARBA" id="ARBA00022989"/>
    </source>
</evidence>
<evidence type="ECO:0000313" key="8">
    <source>
        <dbReference type="EMBL" id="AWB34185.1"/>
    </source>
</evidence>
<keyword evidence="4 6" id="KW-1133">Transmembrane helix</keyword>
<proteinExistence type="predicted"/>
<feature type="transmembrane region" description="Helical" evidence="6">
    <location>
        <begin position="17"/>
        <end position="36"/>
    </location>
</feature>
<dbReference type="PANTHER" id="PTHR43124">
    <property type="entry name" value="PURINE EFFLUX PUMP PBUE"/>
    <property type="match status" value="1"/>
</dbReference>
<evidence type="ECO:0000256" key="3">
    <source>
        <dbReference type="ARBA" id="ARBA00022692"/>
    </source>
</evidence>
<evidence type="ECO:0000259" key="7">
    <source>
        <dbReference type="PROSITE" id="PS50850"/>
    </source>
</evidence>
<gene>
    <name evidence="8" type="ORF">DBV39_11265</name>
</gene>
<dbReference type="AlphaFoldDB" id="A0A2R4XK31"/>
<dbReference type="InterPro" id="IPR050189">
    <property type="entry name" value="MFS_Efflux_Transporters"/>
</dbReference>
<feature type="transmembrane region" description="Helical" evidence="6">
    <location>
        <begin position="116"/>
        <end position="133"/>
    </location>
</feature>
<evidence type="ECO:0000256" key="2">
    <source>
        <dbReference type="ARBA" id="ARBA00022475"/>
    </source>
</evidence>
<dbReference type="RefSeq" id="WP_108621601.1">
    <property type="nucleotide sequence ID" value="NZ_CP028901.1"/>
</dbReference>
<dbReference type="SUPFAM" id="SSF103473">
    <property type="entry name" value="MFS general substrate transporter"/>
    <property type="match status" value="1"/>
</dbReference>
<name>A0A2R4XK31_9BURK</name>
<feature type="domain" description="Major facilitator superfamily (MFS) profile" evidence="7">
    <location>
        <begin position="20"/>
        <end position="414"/>
    </location>
</feature>
<protein>
    <recommendedName>
        <fullName evidence="7">Major facilitator superfamily (MFS) profile domain-containing protein</fullName>
    </recommendedName>
</protein>